<keyword evidence="3 6" id="KW-0812">Transmembrane</keyword>
<evidence type="ECO:0000256" key="2">
    <source>
        <dbReference type="ARBA" id="ARBA00009477"/>
    </source>
</evidence>
<dbReference type="GeneID" id="301133274"/>
<dbReference type="RefSeq" id="WP_092273788.1">
    <property type="nucleotide sequence ID" value="NZ_BJOE01000010.1"/>
</dbReference>
<dbReference type="GO" id="GO:0055085">
    <property type="term" value="P:transmembrane transport"/>
    <property type="evidence" value="ECO:0007669"/>
    <property type="project" value="InterPro"/>
</dbReference>
<comment type="similarity">
    <text evidence="2">Belongs to the membrane fusion protein (MFP) (TC 8.A.1) family.</text>
</comment>
<dbReference type="Pfam" id="PF25917">
    <property type="entry name" value="BSH_RND"/>
    <property type="match status" value="1"/>
</dbReference>
<dbReference type="EMBL" id="FORT01000015">
    <property type="protein sequence ID" value="SFK56621.1"/>
    <property type="molecule type" value="Genomic_DNA"/>
</dbReference>
<evidence type="ECO:0000256" key="4">
    <source>
        <dbReference type="ARBA" id="ARBA00022989"/>
    </source>
</evidence>
<reference evidence="10" key="1">
    <citation type="submission" date="2016-10" db="EMBL/GenBank/DDBJ databases">
        <authorList>
            <person name="Varghese N."/>
            <person name="Submissions S."/>
        </authorList>
    </citation>
    <scope>NUCLEOTIDE SEQUENCE [LARGE SCALE GENOMIC DNA]</scope>
    <source>
        <strain evidence="10">OK042</strain>
    </source>
</reference>
<name>A0A1I4AL09_9BACL</name>
<evidence type="ECO:0000313" key="9">
    <source>
        <dbReference type="EMBL" id="SFK56621.1"/>
    </source>
</evidence>
<evidence type="ECO:0000256" key="6">
    <source>
        <dbReference type="SAM" id="Phobius"/>
    </source>
</evidence>
<dbReference type="InterPro" id="IPR058636">
    <property type="entry name" value="Beta-barrel_YknX"/>
</dbReference>
<dbReference type="SUPFAM" id="SSF111369">
    <property type="entry name" value="HlyD-like secretion proteins"/>
    <property type="match status" value="1"/>
</dbReference>
<dbReference type="Gene3D" id="2.40.30.170">
    <property type="match status" value="1"/>
</dbReference>
<sequence>MEKKKPKKQKVILLAVLMVVAIVVGYYGYQGYFYVKTEDAMVTGDIYKIAPKVAGKLKSVRIDEGSEVQSGQIIAEQEQVNATSSVQLENTAIRSPITGVILQRAAKEGEVVGAGNTVALVVDKHQLYVQANVEETDAGYIALGQKVEIELDMYPGRTFTGTVTKIGEATQSTFSLLPPTNAGGNFTKVTQRIPIKIAFTEGPYDFQPGLNAKVKIHVR</sequence>
<keyword evidence="10" id="KW-1185">Reference proteome</keyword>
<dbReference type="InterPro" id="IPR050739">
    <property type="entry name" value="MFP"/>
</dbReference>
<dbReference type="PANTHER" id="PTHR30386:SF26">
    <property type="entry name" value="TRANSPORT PROTEIN COMB"/>
    <property type="match status" value="1"/>
</dbReference>
<evidence type="ECO:0000256" key="5">
    <source>
        <dbReference type="ARBA" id="ARBA00023136"/>
    </source>
</evidence>
<dbReference type="Proteomes" id="UP000198915">
    <property type="component" value="Unassembled WGS sequence"/>
</dbReference>
<evidence type="ECO:0000313" key="10">
    <source>
        <dbReference type="Proteomes" id="UP000198915"/>
    </source>
</evidence>
<dbReference type="GO" id="GO:0016020">
    <property type="term" value="C:membrane"/>
    <property type="evidence" value="ECO:0007669"/>
    <property type="project" value="UniProtKB-SubCell"/>
</dbReference>
<proteinExistence type="inferred from homology"/>
<organism evidence="9 10">
    <name type="scientific">Brevibacillus centrosporus</name>
    <dbReference type="NCBI Taxonomy" id="54910"/>
    <lineage>
        <taxon>Bacteria</taxon>
        <taxon>Bacillati</taxon>
        <taxon>Bacillota</taxon>
        <taxon>Bacilli</taxon>
        <taxon>Bacillales</taxon>
        <taxon>Paenibacillaceae</taxon>
        <taxon>Brevibacillus</taxon>
    </lineage>
</organism>
<evidence type="ECO:0000256" key="3">
    <source>
        <dbReference type="ARBA" id="ARBA00022692"/>
    </source>
</evidence>
<evidence type="ECO:0000259" key="8">
    <source>
        <dbReference type="Pfam" id="PF25990"/>
    </source>
</evidence>
<dbReference type="STRING" id="1884381.SAMN05518846_11599"/>
<feature type="domain" description="Multidrug resistance protein MdtA-like barrel-sandwich hybrid" evidence="7">
    <location>
        <begin position="48"/>
        <end position="123"/>
    </location>
</feature>
<gene>
    <name evidence="9" type="ORF">SAMN05518846_11599</name>
</gene>
<dbReference type="PANTHER" id="PTHR30386">
    <property type="entry name" value="MEMBRANE FUSION SUBUNIT OF EMRAB-TOLC MULTIDRUG EFFLUX PUMP"/>
    <property type="match status" value="1"/>
</dbReference>
<comment type="subcellular location">
    <subcellularLocation>
        <location evidence="1">Membrane</location>
        <topology evidence="1">Single-pass membrane protein</topology>
    </subcellularLocation>
</comment>
<evidence type="ECO:0000259" key="7">
    <source>
        <dbReference type="Pfam" id="PF25917"/>
    </source>
</evidence>
<dbReference type="InterPro" id="IPR058625">
    <property type="entry name" value="MdtA-like_BSH"/>
</dbReference>
<dbReference type="AlphaFoldDB" id="A0A1I4AL09"/>
<protein>
    <submittedName>
        <fullName evidence="9">Biotin-lipoyl like</fullName>
    </submittedName>
</protein>
<feature type="transmembrane region" description="Helical" evidence="6">
    <location>
        <begin position="12"/>
        <end position="29"/>
    </location>
</feature>
<feature type="domain" description="YknX-like beta-barrel" evidence="8">
    <location>
        <begin position="128"/>
        <end position="216"/>
    </location>
</feature>
<keyword evidence="4 6" id="KW-1133">Transmembrane helix</keyword>
<keyword evidence="5 6" id="KW-0472">Membrane</keyword>
<dbReference type="Pfam" id="PF25990">
    <property type="entry name" value="Beta-barrel_YknX"/>
    <property type="match status" value="1"/>
</dbReference>
<accession>A0A1I4AL09</accession>
<evidence type="ECO:0000256" key="1">
    <source>
        <dbReference type="ARBA" id="ARBA00004167"/>
    </source>
</evidence>